<dbReference type="EMBL" id="CM001402">
    <property type="protein sequence ID" value="EHO39901.1"/>
    <property type="molecule type" value="Genomic_DNA"/>
</dbReference>
<dbReference type="HOGENOM" id="CLU_859647_0_0_0"/>
<keyword evidence="3" id="KW-1185">Reference proteome</keyword>
<dbReference type="KEGG" id="caby:Cabys_3049"/>
<sequence length="323" mass="36925" precursor="true">MKTIKTWLWLFFLSVLLYAGDLPTAFLQINPDATSMALGGTNEAYLNGGSDLFVNPALMVFHENKCVQFSNIIQWDLMQYFSFAATVPIYGRHAFGMGTIGVNVPDIQEYDENGNYLGNFDNYFYSVFIGYAYKFFPFTLGLSVKYVGSQFAAQSQSNNGSGFGFEIGVTYMPWHDLRVGANFKNSYEIKWNDSYHDYSPKQMGIAFDYHPEWIRKGFAHFLLGFKQMEQEPLKFNAGLEIFPIKDLAGVKFISFRAGVGNVNMELRDKLVTFDLLRTSEKFYSLGAGLLMNFGSSFHFELDYSYRILDVLDNQQVVSTKIWF</sequence>
<evidence type="ECO:0000313" key="1">
    <source>
        <dbReference type="EMBL" id="APF19797.1"/>
    </source>
</evidence>
<protein>
    <submittedName>
        <fullName evidence="1">Low affinity penicillin binding protein</fullName>
    </submittedName>
</protein>
<gene>
    <name evidence="1" type="ORF">Cabys_3049</name>
    <name evidence="2" type="ORF">Calab_0252</name>
</gene>
<dbReference type="STRING" id="880073.Cabys_3049"/>
<dbReference type="Gene3D" id="2.40.160.60">
    <property type="entry name" value="Outer membrane protein transport protein (OMPP1/FadL/TodX)"/>
    <property type="match status" value="1"/>
</dbReference>
<reference evidence="1 4" key="2">
    <citation type="submission" date="2016-11" db="EMBL/GenBank/DDBJ databases">
        <title>Genomic analysis of Caldithrix abyssi and proposal of a novel bacterial phylum Caldithrichaeota.</title>
        <authorList>
            <person name="Kublanov I."/>
            <person name="Sigalova O."/>
            <person name="Gavrilov S."/>
            <person name="Lebedinsky A."/>
            <person name="Ivanova N."/>
            <person name="Daum C."/>
            <person name="Reddy T."/>
            <person name="Klenk H.P."/>
            <person name="Goker M."/>
            <person name="Reva O."/>
            <person name="Miroshnichenko M."/>
            <person name="Kyprides N."/>
            <person name="Woyke T."/>
            <person name="Gelfand M."/>
        </authorList>
    </citation>
    <scope>NUCLEOTIDE SEQUENCE [LARGE SCALE GENOMIC DNA]</scope>
    <source>
        <strain evidence="1 4">LF13</strain>
    </source>
</reference>
<dbReference type="EMBL" id="CP018099">
    <property type="protein sequence ID" value="APF19797.1"/>
    <property type="molecule type" value="Genomic_DNA"/>
</dbReference>
<dbReference type="PaxDb" id="880073-Calab_0252"/>
<dbReference type="Proteomes" id="UP000004671">
    <property type="component" value="Chromosome"/>
</dbReference>
<reference evidence="2 3" key="1">
    <citation type="submission" date="2011-09" db="EMBL/GenBank/DDBJ databases">
        <title>The permanent draft genome of Caldithrix abyssi DSM 13497.</title>
        <authorList>
            <consortium name="US DOE Joint Genome Institute (JGI-PGF)"/>
            <person name="Lucas S."/>
            <person name="Han J."/>
            <person name="Lapidus A."/>
            <person name="Bruce D."/>
            <person name="Goodwin L."/>
            <person name="Pitluck S."/>
            <person name="Peters L."/>
            <person name="Kyrpides N."/>
            <person name="Mavromatis K."/>
            <person name="Ivanova N."/>
            <person name="Mikhailova N."/>
            <person name="Chertkov O."/>
            <person name="Detter J.C."/>
            <person name="Tapia R."/>
            <person name="Han C."/>
            <person name="Land M."/>
            <person name="Hauser L."/>
            <person name="Markowitz V."/>
            <person name="Cheng J.-F."/>
            <person name="Hugenholtz P."/>
            <person name="Woyke T."/>
            <person name="Wu D."/>
            <person name="Spring S."/>
            <person name="Brambilla E."/>
            <person name="Klenk H.-P."/>
            <person name="Eisen J.A."/>
        </authorList>
    </citation>
    <scope>NUCLEOTIDE SEQUENCE [LARGE SCALE GENOMIC DNA]</scope>
    <source>
        <strain evidence="2 3">DSM 13497</strain>
    </source>
</reference>
<evidence type="ECO:0000313" key="3">
    <source>
        <dbReference type="Proteomes" id="UP000004671"/>
    </source>
</evidence>
<proteinExistence type="predicted"/>
<dbReference type="SUPFAM" id="SSF56935">
    <property type="entry name" value="Porins"/>
    <property type="match status" value="1"/>
</dbReference>
<accession>H1XNW1</accession>
<dbReference type="RefSeq" id="WP_006926801.1">
    <property type="nucleotide sequence ID" value="NZ_CM001402.1"/>
</dbReference>
<dbReference type="Proteomes" id="UP000183868">
    <property type="component" value="Chromosome"/>
</dbReference>
<evidence type="ECO:0000313" key="2">
    <source>
        <dbReference type="EMBL" id="EHO39901.1"/>
    </source>
</evidence>
<organism evidence="2 3">
    <name type="scientific">Caldithrix abyssi DSM 13497</name>
    <dbReference type="NCBI Taxonomy" id="880073"/>
    <lineage>
        <taxon>Bacteria</taxon>
        <taxon>Pseudomonadati</taxon>
        <taxon>Calditrichota</taxon>
        <taxon>Calditrichia</taxon>
        <taxon>Calditrichales</taxon>
        <taxon>Calditrichaceae</taxon>
        <taxon>Caldithrix</taxon>
    </lineage>
</organism>
<dbReference type="InParanoid" id="H1XNW1"/>
<evidence type="ECO:0000313" key="4">
    <source>
        <dbReference type="Proteomes" id="UP000183868"/>
    </source>
</evidence>
<dbReference type="AlphaFoldDB" id="H1XNW1"/>
<name>H1XNW1_CALAY</name>